<accession>A0A2S8G7J1</accession>
<proteinExistence type="inferred from homology"/>
<keyword evidence="4 7" id="KW-0812">Transmembrane</keyword>
<dbReference type="InterPro" id="IPR000515">
    <property type="entry name" value="MetI-like"/>
</dbReference>
<sequence length="264" mass="28945">MIRRPISQQSRILLGIASFVVLLIGYAWMSHRAHVENPRNKTLPNFSQLTEGWSRIAQGEGGIDLWVDIKASATRLAAGIAAGAALAFVVGLTMGCFPIVEAILLPPIAFFAKVPPTAMLAVYFVLFGATGIEIFVALIGFGIFPTLAQSIAQAAQKDVDDHTLYKTYTLGASNFEVVWEVVLRQILPRIIESARLQIGPAMVFLIAAEWALATPGIGYTLRMQSRLQNMNVVYTYLAILGIAGLAIDQMLIYLRRYLCPWFGD</sequence>
<protein>
    <recommendedName>
        <fullName evidence="8">ABC transmembrane type-1 domain-containing protein</fullName>
    </recommendedName>
</protein>
<comment type="subcellular location">
    <subcellularLocation>
        <location evidence="1 7">Cell membrane</location>
        <topology evidence="1 7">Multi-pass membrane protein</topology>
    </subcellularLocation>
</comment>
<dbReference type="Proteomes" id="UP000238322">
    <property type="component" value="Unassembled WGS sequence"/>
</dbReference>
<evidence type="ECO:0000256" key="6">
    <source>
        <dbReference type="ARBA" id="ARBA00023136"/>
    </source>
</evidence>
<evidence type="ECO:0000256" key="7">
    <source>
        <dbReference type="RuleBase" id="RU363032"/>
    </source>
</evidence>
<dbReference type="SUPFAM" id="SSF161098">
    <property type="entry name" value="MetI-like"/>
    <property type="match status" value="1"/>
</dbReference>
<dbReference type="GO" id="GO:0055085">
    <property type="term" value="P:transmembrane transport"/>
    <property type="evidence" value="ECO:0007669"/>
    <property type="project" value="InterPro"/>
</dbReference>
<keyword evidence="6 7" id="KW-0472">Membrane</keyword>
<feature type="transmembrane region" description="Helical" evidence="7">
    <location>
        <begin position="120"/>
        <end position="144"/>
    </location>
</feature>
<organism evidence="9 10">
    <name type="scientific">Blastopirellula marina</name>
    <dbReference type="NCBI Taxonomy" id="124"/>
    <lineage>
        <taxon>Bacteria</taxon>
        <taxon>Pseudomonadati</taxon>
        <taxon>Planctomycetota</taxon>
        <taxon>Planctomycetia</taxon>
        <taxon>Pirellulales</taxon>
        <taxon>Pirellulaceae</taxon>
        <taxon>Blastopirellula</taxon>
    </lineage>
</organism>
<evidence type="ECO:0000256" key="3">
    <source>
        <dbReference type="ARBA" id="ARBA00022475"/>
    </source>
</evidence>
<gene>
    <name evidence="9" type="ORF">C5Y83_00350</name>
</gene>
<comment type="caution">
    <text evidence="9">The sequence shown here is derived from an EMBL/GenBank/DDBJ whole genome shotgun (WGS) entry which is preliminary data.</text>
</comment>
<dbReference type="Pfam" id="PF00528">
    <property type="entry name" value="BPD_transp_1"/>
    <property type="match status" value="1"/>
</dbReference>
<keyword evidence="3" id="KW-1003">Cell membrane</keyword>
<evidence type="ECO:0000256" key="2">
    <source>
        <dbReference type="ARBA" id="ARBA00022448"/>
    </source>
</evidence>
<dbReference type="EMBL" id="PUHY01000001">
    <property type="protein sequence ID" value="PQO40426.1"/>
    <property type="molecule type" value="Genomic_DNA"/>
</dbReference>
<evidence type="ECO:0000313" key="9">
    <source>
        <dbReference type="EMBL" id="PQO40426.1"/>
    </source>
</evidence>
<dbReference type="PANTHER" id="PTHR30151:SF0">
    <property type="entry name" value="ABC TRANSPORTER PERMEASE PROTEIN MJ0413-RELATED"/>
    <property type="match status" value="1"/>
</dbReference>
<evidence type="ECO:0000256" key="1">
    <source>
        <dbReference type="ARBA" id="ARBA00004651"/>
    </source>
</evidence>
<feature type="transmembrane region" description="Helical" evidence="7">
    <location>
        <begin position="76"/>
        <end position="100"/>
    </location>
</feature>
<evidence type="ECO:0000256" key="4">
    <source>
        <dbReference type="ARBA" id="ARBA00022692"/>
    </source>
</evidence>
<keyword evidence="5 7" id="KW-1133">Transmembrane helix</keyword>
<evidence type="ECO:0000256" key="5">
    <source>
        <dbReference type="ARBA" id="ARBA00022989"/>
    </source>
</evidence>
<feature type="transmembrane region" description="Helical" evidence="7">
    <location>
        <begin position="201"/>
        <end position="221"/>
    </location>
</feature>
<name>A0A2S8G7J1_9BACT</name>
<feature type="domain" description="ABC transmembrane type-1" evidence="8">
    <location>
        <begin position="65"/>
        <end position="255"/>
    </location>
</feature>
<dbReference type="AlphaFoldDB" id="A0A2S8G7J1"/>
<evidence type="ECO:0000313" key="10">
    <source>
        <dbReference type="Proteomes" id="UP000238322"/>
    </source>
</evidence>
<dbReference type="Gene3D" id="1.10.3720.10">
    <property type="entry name" value="MetI-like"/>
    <property type="match status" value="1"/>
</dbReference>
<evidence type="ECO:0000259" key="8">
    <source>
        <dbReference type="PROSITE" id="PS50928"/>
    </source>
</evidence>
<reference evidence="9 10" key="1">
    <citation type="submission" date="2018-02" db="EMBL/GenBank/DDBJ databases">
        <title>Comparative genomes isolates from brazilian mangrove.</title>
        <authorList>
            <person name="Araujo J.E."/>
            <person name="Taketani R.G."/>
            <person name="Silva M.C.P."/>
            <person name="Loureco M.V."/>
            <person name="Andreote F.D."/>
        </authorList>
    </citation>
    <scope>NUCLEOTIDE SEQUENCE [LARGE SCALE GENOMIC DNA]</scope>
    <source>
        <strain evidence="9 10">Hex-1 MGV</strain>
    </source>
</reference>
<comment type="similarity">
    <text evidence="7">Belongs to the binding-protein-dependent transport system permease family.</text>
</comment>
<dbReference type="RefSeq" id="WP_105327662.1">
    <property type="nucleotide sequence ID" value="NZ_PUHY01000001.1"/>
</dbReference>
<keyword evidence="2 7" id="KW-0813">Transport</keyword>
<dbReference type="PROSITE" id="PS50928">
    <property type="entry name" value="ABC_TM1"/>
    <property type="match status" value="1"/>
</dbReference>
<dbReference type="GO" id="GO:0005886">
    <property type="term" value="C:plasma membrane"/>
    <property type="evidence" value="ECO:0007669"/>
    <property type="project" value="UniProtKB-SubCell"/>
</dbReference>
<dbReference type="OrthoDB" id="258894at2"/>
<feature type="transmembrane region" description="Helical" evidence="7">
    <location>
        <begin position="12"/>
        <end position="29"/>
    </location>
</feature>
<dbReference type="InterPro" id="IPR035906">
    <property type="entry name" value="MetI-like_sf"/>
</dbReference>
<dbReference type="PANTHER" id="PTHR30151">
    <property type="entry name" value="ALKANE SULFONATE ABC TRANSPORTER-RELATED, MEMBRANE SUBUNIT"/>
    <property type="match status" value="1"/>
</dbReference>
<feature type="transmembrane region" description="Helical" evidence="7">
    <location>
        <begin position="233"/>
        <end position="254"/>
    </location>
</feature>